<organism evidence="3 4">
    <name type="scientific">Prochlorothrix hollandica PCC 9006 = CALU 1027</name>
    <dbReference type="NCBI Taxonomy" id="317619"/>
    <lineage>
        <taxon>Bacteria</taxon>
        <taxon>Bacillati</taxon>
        <taxon>Cyanobacteriota</taxon>
        <taxon>Cyanophyceae</taxon>
        <taxon>Prochlorotrichales</taxon>
        <taxon>Prochlorotrichaceae</taxon>
        <taxon>Prochlorothrix</taxon>
    </lineage>
</organism>
<name>A0A0M2PYV4_PROHO</name>
<proteinExistence type="predicted"/>
<dbReference type="PANTHER" id="PTHR43542:SF1">
    <property type="entry name" value="METHYLTRANSFERASE"/>
    <property type="match status" value="1"/>
</dbReference>
<protein>
    <submittedName>
        <fullName evidence="3">Methyltransferase</fullName>
    </submittedName>
</protein>
<dbReference type="AlphaFoldDB" id="A0A0M2PYV4"/>
<dbReference type="InterPro" id="IPR004398">
    <property type="entry name" value="RNA_MeTrfase_RsmD"/>
</dbReference>
<evidence type="ECO:0000313" key="3">
    <source>
        <dbReference type="EMBL" id="KKI99858.1"/>
    </source>
</evidence>
<evidence type="ECO:0000256" key="2">
    <source>
        <dbReference type="ARBA" id="ARBA00022679"/>
    </source>
</evidence>
<dbReference type="PROSITE" id="PS00092">
    <property type="entry name" value="N6_MTASE"/>
    <property type="match status" value="1"/>
</dbReference>
<gene>
    <name evidence="3" type="ORF">PROH_08480</name>
</gene>
<dbReference type="SUPFAM" id="SSF53335">
    <property type="entry name" value="S-adenosyl-L-methionine-dependent methyltransferases"/>
    <property type="match status" value="1"/>
</dbReference>
<evidence type="ECO:0000256" key="1">
    <source>
        <dbReference type="ARBA" id="ARBA00022603"/>
    </source>
</evidence>
<accession>A0A0M2PYV4</accession>
<keyword evidence="1 3" id="KW-0489">Methyltransferase</keyword>
<dbReference type="CDD" id="cd02440">
    <property type="entry name" value="AdoMet_MTases"/>
    <property type="match status" value="1"/>
</dbReference>
<dbReference type="STRING" id="317619.GCA_000332315_00443"/>
<dbReference type="InterPro" id="IPR029063">
    <property type="entry name" value="SAM-dependent_MTases_sf"/>
</dbReference>
<dbReference type="NCBIfam" id="TIGR00095">
    <property type="entry name" value="16S rRNA (guanine(966)-N(2))-methyltransferase RsmD"/>
    <property type="match status" value="1"/>
</dbReference>
<dbReference type="RefSeq" id="WP_017711114.1">
    <property type="nucleotide sequence ID" value="NZ_KB235933.1"/>
</dbReference>
<dbReference type="OrthoDB" id="9803017at2"/>
<evidence type="ECO:0000313" key="4">
    <source>
        <dbReference type="Proteomes" id="UP000034681"/>
    </source>
</evidence>
<reference evidence="3" key="1">
    <citation type="submission" date="2012-04" db="EMBL/GenBank/DDBJ databases">
        <authorList>
            <person name="Borisov I.G."/>
            <person name="Ivanikova N.V."/>
            <person name="Pinevich A.V."/>
        </authorList>
    </citation>
    <scope>NUCLEOTIDE SEQUENCE</scope>
    <source>
        <strain evidence="3">CALU 1027</strain>
    </source>
</reference>
<dbReference type="InterPro" id="IPR002052">
    <property type="entry name" value="DNA_methylase_N6_adenine_CS"/>
</dbReference>
<dbReference type="PANTHER" id="PTHR43542">
    <property type="entry name" value="METHYLTRANSFERASE"/>
    <property type="match status" value="1"/>
</dbReference>
<comment type="caution">
    <text evidence="3">The sequence shown here is derived from an EMBL/GenBank/DDBJ whole genome shotgun (WGS) entry which is preliminary data.</text>
</comment>
<dbReference type="Pfam" id="PF03602">
    <property type="entry name" value="Cons_hypoth95"/>
    <property type="match status" value="1"/>
</dbReference>
<dbReference type="Gene3D" id="3.40.50.150">
    <property type="entry name" value="Vaccinia Virus protein VP39"/>
    <property type="match status" value="1"/>
</dbReference>
<keyword evidence="2" id="KW-0808">Transferase</keyword>
<dbReference type="EMBL" id="AJTX02000004">
    <property type="protein sequence ID" value="KKI99858.1"/>
    <property type="molecule type" value="Genomic_DNA"/>
</dbReference>
<dbReference type="GO" id="GO:0008168">
    <property type="term" value="F:methyltransferase activity"/>
    <property type="evidence" value="ECO:0007669"/>
    <property type="project" value="UniProtKB-KW"/>
</dbReference>
<dbReference type="Proteomes" id="UP000034681">
    <property type="component" value="Unassembled WGS sequence"/>
</dbReference>
<sequence>MTLRIIGNRALKTLPGETTRPTAARVREALFNIWQGDVDGKRWLDLCGGSGSMGAEALCRGAVDVVAVEQWGKACALIQENWQGLAQPQQRIQVVRGQVPGILKTLVGREFDCIYFDPPYASECYGPTLAAIAQHHLLAPQGQLAVEHHPQRSLPPCPPLTLHRTKVYGNTALSFFYQP</sequence>
<dbReference type="PIRSF" id="PIRSF004553">
    <property type="entry name" value="CHP00095"/>
    <property type="match status" value="1"/>
</dbReference>
<dbReference type="GO" id="GO:0003676">
    <property type="term" value="F:nucleic acid binding"/>
    <property type="evidence" value="ECO:0007669"/>
    <property type="project" value="InterPro"/>
</dbReference>
<dbReference type="GO" id="GO:0031167">
    <property type="term" value="P:rRNA methylation"/>
    <property type="evidence" value="ECO:0007669"/>
    <property type="project" value="InterPro"/>
</dbReference>
<keyword evidence="4" id="KW-1185">Reference proteome</keyword>
<dbReference type="eggNOG" id="COG0742">
    <property type="taxonomic scope" value="Bacteria"/>
</dbReference>